<keyword evidence="1" id="KW-0238">DNA-binding</keyword>
<dbReference type="Pfam" id="PF01381">
    <property type="entry name" value="HTH_3"/>
    <property type="match status" value="1"/>
</dbReference>
<reference evidence="3" key="1">
    <citation type="submission" date="2019-08" db="EMBL/GenBank/DDBJ databases">
        <authorList>
            <person name="Kucharzyk K."/>
            <person name="Murdoch R.W."/>
            <person name="Higgins S."/>
            <person name="Loffler F."/>
        </authorList>
    </citation>
    <scope>NUCLEOTIDE SEQUENCE</scope>
</reference>
<comment type="caution">
    <text evidence="3">The sequence shown here is derived from an EMBL/GenBank/DDBJ whole genome shotgun (WGS) entry which is preliminary data.</text>
</comment>
<gene>
    <name evidence="3" type="ORF">SDC9_126914</name>
</gene>
<feature type="domain" description="HTH cro/C1-type" evidence="2">
    <location>
        <begin position="12"/>
        <end position="66"/>
    </location>
</feature>
<protein>
    <recommendedName>
        <fullName evidence="2">HTH cro/C1-type domain-containing protein</fullName>
    </recommendedName>
</protein>
<dbReference type="SMART" id="SM00530">
    <property type="entry name" value="HTH_XRE"/>
    <property type="match status" value="1"/>
</dbReference>
<evidence type="ECO:0000256" key="1">
    <source>
        <dbReference type="ARBA" id="ARBA00023125"/>
    </source>
</evidence>
<dbReference type="PANTHER" id="PTHR46558:SF11">
    <property type="entry name" value="HTH-TYPE TRANSCRIPTIONAL REGULATOR XRE"/>
    <property type="match status" value="1"/>
</dbReference>
<dbReference type="InterPro" id="IPR001387">
    <property type="entry name" value="Cro/C1-type_HTH"/>
</dbReference>
<dbReference type="EMBL" id="VSSQ01029651">
    <property type="protein sequence ID" value="MPM79872.1"/>
    <property type="molecule type" value="Genomic_DNA"/>
</dbReference>
<sequence>MEKCAKIIGAKIKDIRRSKNETQKQLSIAVGVVQQSVAAWESGRCLPNIPSLIRIAEHYGVSTDSILCLTNEDKLP</sequence>
<dbReference type="InterPro" id="IPR010982">
    <property type="entry name" value="Lambda_DNA-bd_dom_sf"/>
</dbReference>
<proteinExistence type="predicted"/>
<dbReference type="Gene3D" id="1.10.260.40">
    <property type="entry name" value="lambda repressor-like DNA-binding domains"/>
    <property type="match status" value="1"/>
</dbReference>
<evidence type="ECO:0000259" key="2">
    <source>
        <dbReference type="PROSITE" id="PS50943"/>
    </source>
</evidence>
<dbReference type="SUPFAM" id="SSF47413">
    <property type="entry name" value="lambda repressor-like DNA-binding domains"/>
    <property type="match status" value="1"/>
</dbReference>
<dbReference type="CDD" id="cd00093">
    <property type="entry name" value="HTH_XRE"/>
    <property type="match status" value="1"/>
</dbReference>
<dbReference type="PANTHER" id="PTHR46558">
    <property type="entry name" value="TRACRIPTIONAL REGULATORY PROTEIN-RELATED-RELATED"/>
    <property type="match status" value="1"/>
</dbReference>
<organism evidence="3">
    <name type="scientific">bioreactor metagenome</name>
    <dbReference type="NCBI Taxonomy" id="1076179"/>
    <lineage>
        <taxon>unclassified sequences</taxon>
        <taxon>metagenomes</taxon>
        <taxon>ecological metagenomes</taxon>
    </lineage>
</organism>
<accession>A0A645CT42</accession>
<dbReference type="GO" id="GO:0003677">
    <property type="term" value="F:DNA binding"/>
    <property type="evidence" value="ECO:0007669"/>
    <property type="project" value="UniProtKB-KW"/>
</dbReference>
<dbReference type="PROSITE" id="PS50943">
    <property type="entry name" value="HTH_CROC1"/>
    <property type="match status" value="1"/>
</dbReference>
<dbReference type="AlphaFoldDB" id="A0A645CT42"/>
<evidence type="ECO:0000313" key="3">
    <source>
        <dbReference type="EMBL" id="MPM79872.1"/>
    </source>
</evidence>
<name>A0A645CT42_9ZZZZ</name>